<organism evidence="1">
    <name type="scientific">Salmonella bongori</name>
    <dbReference type="NCBI Taxonomy" id="54736"/>
    <lineage>
        <taxon>Bacteria</taxon>
        <taxon>Pseudomonadati</taxon>
        <taxon>Pseudomonadota</taxon>
        <taxon>Gammaproteobacteria</taxon>
        <taxon>Enterobacterales</taxon>
        <taxon>Enterobacteriaceae</taxon>
        <taxon>Salmonella</taxon>
    </lineage>
</organism>
<accession>A0A8F8AWG4</accession>
<dbReference type="AlphaFoldDB" id="A0A8F8AWG4"/>
<dbReference type="EMBL" id="CP035676">
    <property type="protein sequence ID" value="QXY84056.1"/>
    <property type="molecule type" value="Genomic_DNA"/>
</dbReference>
<gene>
    <name evidence="1" type="ORF">EWI73_08925</name>
</gene>
<evidence type="ECO:0000313" key="1">
    <source>
        <dbReference type="EMBL" id="QXY84056.1"/>
    </source>
</evidence>
<sequence>MMRIIWKPGYLINLKLRNDLYTIAQLEGNFVVRFFDIFNAHGIWKDIVLNTTSQLSRVFVAKISIRTLAERRFGLLSSATIVENARQSQTDSYGRKVNPESDKLTNEHKTGVNCTPDELKYLQSEKRLCNQSGVCAPPPRMLKEEIYRRYQPNLGCASVRKTINNSFFCGEDKTHMEEENKAYKTTADCSGLMK</sequence>
<reference evidence="1" key="1">
    <citation type="submission" date="2019-02" db="EMBL/GenBank/DDBJ databases">
        <title>Average Nucleotide Identity (ANI) for Rapid Identification of Enteric Bacteria using Whole Genome Sequence (WGS).</title>
        <authorList>
            <person name="Dinsmore B."/>
            <person name="Lane C."/>
            <person name="Rowe L."/>
        </authorList>
    </citation>
    <scope>NUCLEOTIDE SEQUENCE</scope>
    <source>
        <strain evidence="1">04-0440</strain>
    </source>
</reference>
<dbReference type="RefSeq" id="WP_219349596.1">
    <property type="nucleotide sequence ID" value="NZ_CP035676.1"/>
</dbReference>
<proteinExistence type="predicted"/>
<protein>
    <submittedName>
        <fullName evidence="1">Uncharacterized protein</fullName>
    </submittedName>
</protein>
<name>A0A8F8AWG4_SALBN</name>